<accession>A0A2L0EQK2</accession>
<protein>
    <submittedName>
        <fullName evidence="3">Uncharacterized protein</fullName>
    </submittedName>
</protein>
<dbReference type="AlphaFoldDB" id="A0A2L0EQK2"/>
<keyword evidence="2" id="KW-0812">Transmembrane</keyword>
<evidence type="ECO:0000256" key="2">
    <source>
        <dbReference type="SAM" id="Phobius"/>
    </source>
</evidence>
<evidence type="ECO:0000313" key="3">
    <source>
        <dbReference type="EMBL" id="AUX41583.1"/>
    </source>
</evidence>
<sequence>MSAAAPGGGRAAARTEERRWAIAWCLASILVAVALCSLLYWGASDYSLAIDITKGAIAISAVLCLLYEAHRARQRRPVAERWKKRAAAGLSIMAVVVYFDGLRFAYPSFYHRWEYYHYYLGAKYFPEMAYDNLYKCTVIAQDEIGVVTYTDDVTGQPVTLDMSAEVRRPDRKIRNLGVDNLLIHVAGVLASPEECKAHFSSTRWSAFKADVQFFRTASEKDYWEAMQRDHGYNPPPVWTVMGRILAELHPATKGYLQLLTCFDGAYLIGVFAALYWAFGWRVCALGAIFWGCQSPAPFFWTGGAFLRHDWLFFVVLSACLARKRYHRLAGASMVYAGLLRVFPGLVVIGWLVVAGIYILRHKRMARSHVQVLMGGVLAAAALLTVSVGVSGSGSYRQFYEHTLRVHDQTPVTNHMGLRVLVSPRVRDGGRVRQDEVHDGYFAARSFRDMEGDAPRALRETPVLRLRGHRREPGALRPRVQAGALALGGRVPGADIHHPAVPDHLLLLHVHDLERPAHPAEAAARDPPPLPRGAQPGDLEVDLLERRQVHAAHRGNAGVLLLPAVHLREGGAPRGGPSGLGRCSAAGRGLGPGLTEIENVARARALFIGASSRSPARDTPPACRRSSTAPRSCEPRSRSETRVRTRPPREQTPA</sequence>
<gene>
    <name evidence="3" type="ORF">SOCE26_030040</name>
</gene>
<feature type="transmembrane region" description="Helical" evidence="2">
    <location>
        <begin position="371"/>
        <end position="389"/>
    </location>
</feature>
<evidence type="ECO:0000256" key="1">
    <source>
        <dbReference type="SAM" id="MobiDB-lite"/>
    </source>
</evidence>
<feature type="compositionally biased region" description="Basic and acidic residues" evidence="1">
    <location>
        <begin position="632"/>
        <end position="653"/>
    </location>
</feature>
<organism evidence="3 4">
    <name type="scientific">Sorangium cellulosum</name>
    <name type="common">Polyangium cellulosum</name>
    <dbReference type="NCBI Taxonomy" id="56"/>
    <lineage>
        <taxon>Bacteria</taxon>
        <taxon>Pseudomonadati</taxon>
        <taxon>Myxococcota</taxon>
        <taxon>Polyangia</taxon>
        <taxon>Polyangiales</taxon>
        <taxon>Polyangiaceae</taxon>
        <taxon>Sorangium</taxon>
    </lineage>
</organism>
<feature type="transmembrane region" description="Helical" evidence="2">
    <location>
        <begin position="48"/>
        <end position="67"/>
    </location>
</feature>
<proteinExistence type="predicted"/>
<reference evidence="3 4" key="1">
    <citation type="submission" date="2015-09" db="EMBL/GenBank/DDBJ databases">
        <title>Sorangium comparison.</title>
        <authorList>
            <person name="Zaburannyi N."/>
            <person name="Bunk B."/>
            <person name="Overmann J."/>
            <person name="Mueller R."/>
        </authorList>
    </citation>
    <scope>NUCLEOTIDE SEQUENCE [LARGE SCALE GENOMIC DNA]</scope>
    <source>
        <strain evidence="3 4">So ce26</strain>
    </source>
</reference>
<dbReference type="EMBL" id="CP012673">
    <property type="protein sequence ID" value="AUX41583.1"/>
    <property type="molecule type" value="Genomic_DNA"/>
</dbReference>
<feature type="transmembrane region" description="Helical" evidence="2">
    <location>
        <begin position="21"/>
        <end position="42"/>
    </location>
</feature>
<keyword evidence="2" id="KW-0472">Membrane</keyword>
<dbReference type="Proteomes" id="UP000238348">
    <property type="component" value="Chromosome"/>
</dbReference>
<feature type="transmembrane region" description="Helical" evidence="2">
    <location>
        <begin position="265"/>
        <end position="291"/>
    </location>
</feature>
<keyword evidence="2" id="KW-1133">Transmembrane helix</keyword>
<feature type="region of interest" description="Disordered" evidence="1">
    <location>
        <begin position="517"/>
        <end position="536"/>
    </location>
</feature>
<name>A0A2L0EQK2_SORCE</name>
<feature type="transmembrane region" description="Helical" evidence="2">
    <location>
        <begin position="87"/>
        <end position="106"/>
    </location>
</feature>
<feature type="transmembrane region" description="Helical" evidence="2">
    <location>
        <begin position="338"/>
        <end position="359"/>
    </location>
</feature>
<evidence type="ECO:0000313" key="4">
    <source>
        <dbReference type="Proteomes" id="UP000238348"/>
    </source>
</evidence>
<feature type="region of interest" description="Disordered" evidence="1">
    <location>
        <begin position="608"/>
        <end position="653"/>
    </location>
</feature>